<dbReference type="GO" id="GO:0140359">
    <property type="term" value="F:ABC-type transporter activity"/>
    <property type="evidence" value="ECO:0007669"/>
    <property type="project" value="InterPro"/>
</dbReference>
<protein>
    <recommendedName>
        <fullName evidence="15">P-loop containing nucleoside triphosphate hydrolase protein</fullName>
    </recommendedName>
</protein>
<dbReference type="InterPro" id="IPR011527">
    <property type="entry name" value="ABC1_TM_dom"/>
</dbReference>
<keyword evidence="2" id="KW-0813">Transport</keyword>
<dbReference type="CDD" id="cd03244">
    <property type="entry name" value="ABCC_MRP_domain2"/>
    <property type="match status" value="1"/>
</dbReference>
<keyword evidence="14" id="KW-1185">Reference proteome</keyword>
<dbReference type="CDD" id="cd18596">
    <property type="entry name" value="ABC_6TM_VMR1_D1_like"/>
    <property type="match status" value="1"/>
</dbReference>
<feature type="transmembrane region" description="Helical" evidence="10">
    <location>
        <begin position="9"/>
        <end position="30"/>
    </location>
</feature>
<evidence type="ECO:0000256" key="9">
    <source>
        <dbReference type="SAM" id="MobiDB-lite"/>
    </source>
</evidence>
<keyword evidence="7 10" id="KW-1133">Transmembrane helix</keyword>
<evidence type="ECO:0000256" key="7">
    <source>
        <dbReference type="ARBA" id="ARBA00022989"/>
    </source>
</evidence>
<dbReference type="PROSITE" id="PS50893">
    <property type="entry name" value="ABC_TRANSPORTER_2"/>
    <property type="match status" value="2"/>
</dbReference>
<dbReference type="InterPro" id="IPR003593">
    <property type="entry name" value="AAA+_ATPase"/>
</dbReference>
<feature type="transmembrane region" description="Helical" evidence="10">
    <location>
        <begin position="240"/>
        <end position="266"/>
    </location>
</feature>
<evidence type="ECO:0000256" key="2">
    <source>
        <dbReference type="ARBA" id="ARBA00022448"/>
    </source>
</evidence>
<dbReference type="InterPro" id="IPR017871">
    <property type="entry name" value="ABC_transporter-like_CS"/>
</dbReference>
<dbReference type="InterPro" id="IPR036640">
    <property type="entry name" value="ABC1_TM_sf"/>
</dbReference>
<feature type="compositionally biased region" description="Acidic residues" evidence="9">
    <location>
        <begin position="620"/>
        <end position="631"/>
    </location>
</feature>
<evidence type="ECO:0000256" key="10">
    <source>
        <dbReference type="SAM" id="Phobius"/>
    </source>
</evidence>
<dbReference type="PANTHER" id="PTHR24223">
    <property type="entry name" value="ATP-BINDING CASSETTE SUB-FAMILY C"/>
    <property type="match status" value="1"/>
</dbReference>
<dbReference type="Pfam" id="PF00005">
    <property type="entry name" value="ABC_tran"/>
    <property type="match status" value="2"/>
</dbReference>
<feature type="transmembrane region" description="Helical" evidence="10">
    <location>
        <begin position="50"/>
        <end position="70"/>
    </location>
</feature>
<dbReference type="PROSITE" id="PS50929">
    <property type="entry name" value="ABC_TM1F"/>
    <property type="match status" value="2"/>
</dbReference>
<proteinExistence type="predicted"/>
<dbReference type="Pfam" id="PF00664">
    <property type="entry name" value="ABC_membrane"/>
    <property type="match status" value="2"/>
</dbReference>
<evidence type="ECO:0008006" key="15">
    <source>
        <dbReference type="Google" id="ProtNLM"/>
    </source>
</evidence>
<feature type="transmembrane region" description="Helical" evidence="10">
    <location>
        <begin position="776"/>
        <end position="802"/>
    </location>
</feature>
<feature type="region of interest" description="Disordered" evidence="9">
    <location>
        <begin position="617"/>
        <end position="641"/>
    </location>
</feature>
<feature type="domain" description="ABC transmembrane type-1" evidence="12">
    <location>
        <begin position="13"/>
        <end position="305"/>
    </location>
</feature>
<feature type="transmembrane region" description="Helical" evidence="10">
    <location>
        <begin position="278"/>
        <end position="298"/>
    </location>
</feature>
<dbReference type="SMART" id="SM00382">
    <property type="entry name" value="AAA"/>
    <property type="match status" value="2"/>
</dbReference>
<keyword evidence="6" id="KW-0067">ATP-binding</keyword>
<organism evidence="13 14">
    <name type="scientific">Rhizophlyctis rosea</name>
    <dbReference type="NCBI Taxonomy" id="64517"/>
    <lineage>
        <taxon>Eukaryota</taxon>
        <taxon>Fungi</taxon>
        <taxon>Fungi incertae sedis</taxon>
        <taxon>Chytridiomycota</taxon>
        <taxon>Chytridiomycota incertae sedis</taxon>
        <taxon>Chytridiomycetes</taxon>
        <taxon>Rhizophlyctidales</taxon>
        <taxon>Rhizophlyctidaceae</taxon>
        <taxon>Rhizophlyctis</taxon>
    </lineage>
</organism>
<dbReference type="PROSITE" id="PS00211">
    <property type="entry name" value="ABC_TRANSPORTER_1"/>
    <property type="match status" value="2"/>
</dbReference>
<evidence type="ECO:0000256" key="6">
    <source>
        <dbReference type="ARBA" id="ARBA00022840"/>
    </source>
</evidence>
<feature type="region of interest" description="Disordered" evidence="9">
    <location>
        <begin position="364"/>
        <end position="385"/>
    </location>
</feature>
<comment type="subcellular location">
    <subcellularLocation>
        <location evidence="1">Membrane</location>
    </subcellularLocation>
</comment>
<dbReference type="EMBL" id="JADGJD010000250">
    <property type="protein sequence ID" value="KAJ3052959.1"/>
    <property type="molecule type" value="Genomic_DNA"/>
</dbReference>
<feature type="transmembrane region" description="Helical" evidence="10">
    <location>
        <begin position="165"/>
        <end position="182"/>
    </location>
</feature>
<dbReference type="CDD" id="cd03250">
    <property type="entry name" value="ABCC_MRP_domain1"/>
    <property type="match status" value="1"/>
</dbReference>
<evidence type="ECO:0000256" key="4">
    <source>
        <dbReference type="ARBA" id="ARBA00022737"/>
    </source>
</evidence>
<evidence type="ECO:0000256" key="8">
    <source>
        <dbReference type="ARBA" id="ARBA00023136"/>
    </source>
</evidence>
<dbReference type="InterPro" id="IPR027417">
    <property type="entry name" value="P-loop_NTPase"/>
</dbReference>
<dbReference type="InterPro" id="IPR050173">
    <property type="entry name" value="ABC_transporter_C-like"/>
</dbReference>
<dbReference type="PANTHER" id="PTHR24223:SF353">
    <property type="entry name" value="ABC TRANSPORTER ATP-BINDING PROTEIN_PERMEASE VMR1-RELATED"/>
    <property type="match status" value="1"/>
</dbReference>
<keyword evidence="4" id="KW-0677">Repeat</keyword>
<dbReference type="GO" id="GO:0016020">
    <property type="term" value="C:membrane"/>
    <property type="evidence" value="ECO:0007669"/>
    <property type="project" value="UniProtKB-SubCell"/>
</dbReference>
<sequence>MAYIAADQLAIQLFSAFVRSFVHISIPYFLNRIIVWVQTPERDTKVGWMLVIAMFVASFAEALINGQLYWAGRRSSLRIRAVLVEEIYSKAVRRAAGLKPPSTSTEIEGANDGAASLGKIVTLMSVDVERLQSFVSYAHRLVLELPMSIVLAVGALFYVLGWSALATMAVLVLGTIMGGLVGRQIQKVQEALMAATDKRVTVTNEVLQGIRIIKYFAWEPQFIQRIIETRVKELAALKRLWVAYMSFNISSVLGSLLVTIATFGFYTGVAGHKLDPQTAFTAIALLNQISMLIAFVPYHITELFQVKVSVGRILDFLAEPDLQKYDLEGGDEVVIASWEELNDSSLGFKNATFAYFGDDSAGAESPRAGSPTAVDGAGRGSSPVGDINEGVKFRLRDVDVEFKKGRLNVIAGQTGAGKSSLVLALLGEMKLLNGTYDPPNSHDHAIDPATGLSGGVAFAAQSAWLVNATVRDNILFGTPYDEERYHRVLEACALVRDIENLQGGDLTEIGEKGVNMSGGQKARISLARAAYSHASTVIMDDPLSAVDAPTAKHLLRECILGIMKGRTRILVSHAVGLVLPVADMVVAVRGGKVVGKGKPADIVKDEKLSGLFGVDLTSSESEDEADKDGDEDGGKGKAKSTLAGAKKGTKLVEDEERATGRVKGEVYWSYFAACGGVLFLIIFFGTLVLVNGMQLANDWWVKYWSEAAARAGESLTMFVVGGNGVAGRWDGFVSTVRTFGWSNLVPRSFSQHSTVLRATVAGESFSIATSEQHSPWYFISIFALLGLAVLVATTIRLIYIVLSALRAATHLHANLLGSVMGSPMRFFEVTPLGRVLNRFSKDVQSLDTTVIFAVDSLSMYVAKGLTVLGLIAFRAPYLLIGAVPLVYAYQYIASMYLQLSRELKRLESVSRSPLYSQFSETLTGVTTIRAYGAEERFLIKARQTVDGNHRAYFLLWAANRWLTIRTDLLGALVAFGAGVAVVAGDLPAGWAGLLLTYALTFADALLWIVRQHAEVEMNMNSVERIQEYTSLEQEPPMIVESHRPPVSWPQEGAVQVKDLVVRYAADSPPVLKSISFDVKPREKVGIVGRTGAGKSTLSLAFFRIVPLTSGSITIDGIDIAEIGLHDLRKNLNIIPQDPVLFSGTIRSNMDPFDENADAEIWDALKAARVVESLRNKGHDGEGGVEVEVAPSASAATVPGSVLDGVDRELLVAPEDSDRPFSLEYPVAENGNNFSQGQRQLLCLARALLKKTRVVFLDEATASVDNQTDEAIQKAMRECFGEGVVLCIAHRLRTVIDYDRILVLDHGQVVEYDTPMNLMREGGGTGHFRRMVMETGEFDELWEIAKKKEEGDAGFTG</sequence>
<reference evidence="13" key="1">
    <citation type="submission" date="2020-05" db="EMBL/GenBank/DDBJ databases">
        <title>Phylogenomic resolution of chytrid fungi.</title>
        <authorList>
            <person name="Stajich J.E."/>
            <person name="Amses K."/>
            <person name="Simmons R."/>
            <person name="Seto K."/>
            <person name="Myers J."/>
            <person name="Bonds A."/>
            <person name="Quandt C.A."/>
            <person name="Barry K."/>
            <person name="Liu P."/>
            <person name="Grigoriev I."/>
            <person name="Longcore J.E."/>
            <person name="James T.Y."/>
        </authorList>
    </citation>
    <scope>NUCLEOTIDE SEQUENCE</scope>
    <source>
        <strain evidence="13">JEL0318</strain>
    </source>
</reference>
<feature type="domain" description="ABC transporter" evidence="11">
    <location>
        <begin position="1054"/>
        <end position="1330"/>
    </location>
</feature>
<evidence type="ECO:0000313" key="14">
    <source>
        <dbReference type="Proteomes" id="UP001212841"/>
    </source>
</evidence>
<evidence type="ECO:0000256" key="1">
    <source>
        <dbReference type="ARBA" id="ARBA00004370"/>
    </source>
</evidence>
<keyword evidence="8 10" id="KW-0472">Membrane</keyword>
<feature type="transmembrane region" description="Helical" evidence="10">
    <location>
        <begin position="990"/>
        <end position="1009"/>
    </location>
</feature>
<dbReference type="Gene3D" id="3.40.50.300">
    <property type="entry name" value="P-loop containing nucleotide triphosphate hydrolases"/>
    <property type="match status" value="2"/>
</dbReference>
<dbReference type="InterPro" id="IPR003439">
    <property type="entry name" value="ABC_transporter-like_ATP-bd"/>
</dbReference>
<accession>A0AAD5SGS9</accession>
<keyword evidence="3 10" id="KW-0812">Transmembrane</keyword>
<comment type="caution">
    <text evidence="13">The sequence shown here is derived from an EMBL/GenBank/DDBJ whole genome shotgun (WGS) entry which is preliminary data.</text>
</comment>
<dbReference type="Proteomes" id="UP001212841">
    <property type="component" value="Unassembled WGS sequence"/>
</dbReference>
<feature type="domain" description="ABC transmembrane type-1" evidence="12">
    <location>
        <begin position="681"/>
        <end position="1017"/>
    </location>
</feature>
<feature type="transmembrane region" description="Helical" evidence="10">
    <location>
        <begin position="968"/>
        <end position="984"/>
    </location>
</feature>
<feature type="transmembrane region" description="Helical" evidence="10">
    <location>
        <begin position="141"/>
        <end position="159"/>
    </location>
</feature>
<dbReference type="SUPFAM" id="SSF90123">
    <property type="entry name" value="ABC transporter transmembrane region"/>
    <property type="match status" value="2"/>
</dbReference>
<feature type="transmembrane region" description="Helical" evidence="10">
    <location>
        <begin position="877"/>
        <end position="897"/>
    </location>
</feature>
<name>A0AAD5SGS9_9FUNG</name>
<dbReference type="SUPFAM" id="SSF52540">
    <property type="entry name" value="P-loop containing nucleoside triphosphate hydrolases"/>
    <property type="match status" value="2"/>
</dbReference>
<dbReference type="GO" id="GO:0005524">
    <property type="term" value="F:ATP binding"/>
    <property type="evidence" value="ECO:0007669"/>
    <property type="project" value="UniProtKB-KW"/>
</dbReference>
<evidence type="ECO:0000256" key="3">
    <source>
        <dbReference type="ARBA" id="ARBA00022692"/>
    </source>
</evidence>
<evidence type="ECO:0000313" key="13">
    <source>
        <dbReference type="EMBL" id="KAJ3052959.1"/>
    </source>
</evidence>
<evidence type="ECO:0000259" key="11">
    <source>
        <dbReference type="PROSITE" id="PS50893"/>
    </source>
</evidence>
<feature type="domain" description="ABC transporter" evidence="11">
    <location>
        <begin position="379"/>
        <end position="615"/>
    </location>
</feature>
<evidence type="ECO:0000259" key="12">
    <source>
        <dbReference type="PROSITE" id="PS50929"/>
    </source>
</evidence>
<dbReference type="GO" id="GO:0016887">
    <property type="term" value="F:ATP hydrolysis activity"/>
    <property type="evidence" value="ECO:0007669"/>
    <property type="project" value="InterPro"/>
</dbReference>
<keyword evidence="5" id="KW-0547">Nucleotide-binding</keyword>
<evidence type="ECO:0000256" key="5">
    <source>
        <dbReference type="ARBA" id="ARBA00022741"/>
    </source>
</evidence>
<dbReference type="CDD" id="cd18604">
    <property type="entry name" value="ABC_6TM_VMR1_D2_like"/>
    <property type="match status" value="1"/>
</dbReference>
<gene>
    <name evidence="13" type="ORF">HK097_005357</name>
</gene>
<dbReference type="Gene3D" id="1.20.1560.10">
    <property type="entry name" value="ABC transporter type 1, transmembrane domain"/>
    <property type="match status" value="2"/>
</dbReference>
<feature type="transmembrane region" description="Helical" evidence="10">
    <location>
        <begin position="667"/>
        <end position="690"/>
    </location>
</feature>